<dbReference type="OMA" id="ARIKFAM"/>
<sequence length="185" mass="21400">MGRSRHCSEDERFLIKKLIKEGKTYKEVQKIIGCSAKMISNALKWEQKTEKRGRKRNTTPRMDRRIAKLAKTQPMMGSKRIKQDLQLTVSTVTIRRRLTEVNLPARSPRKVPLLRKRHVQKRLQFAKEHIDWPEKKWHNILWTDESKITVNGSSSPSCLIALGKQLNGTLLPPATKKCGDHNSIL</sequence>
<reference evidence="2" key="3">
    <citation type="submission" date="2025-08" db="UniProtKB">
        <authorList>
            <consortium name="Ensembl"/>
        </authorList>
    </citation>
    <scope>IDENTIFICATION</scope>
    <source>
        <strain evidence="2">JP 163 A</strain>
    </source>
</reference>
<dbReference type="Ensembl" id="ENSXMAT00000025528.1">
    <property type="protein sequence ID" value="ENSXMAP00000021024.1"/>
    <property type="gene ID" value="ENSXMAG00000021223.1"/>
</dbReference>
<reference evidence="3" key="1">
    <citation type="submission" date="2012-01" db="EMBL/GenBank/DDBJ databases">
        <authorList>
            <person name="Walter R."/>
            <person name="Schartl M."/>
            <person name="Warren W."/>
        </authorList>
    </citation>
    <scope>NUCLEOTIDE SEQUENCE [LARGE SCALE GENOMIC DNA]</scope>
    <source>
        <strain evidence="3">JP 163 A</strain>
    </source>
</reference>
<dbReference type="AlphaFoldDB" id="A0A3B5PSN6"/>
<dbReference type="Proteomes" id="UP000002852">
    <property type="component" value="Unassembled WGS sequence"/>
</dbReference>
<dbReference type="SUPFAM" id="SSF46689">
    <property type="entry name" value="Homeodomain-like"/>
    <property type="match status" value="1"/>
</dbReference>
<reference evidence="2" key="4">
    <citation type="submission" date="2025-09" db="UniProtKB">
        <authorList>
            <consortium name="Ensembl"/>
        </authorList>
    </citation>
    <scope>IDENTIFICATION</scope>
    <source>
        <strain evidence="2">JP 163 A</strain>
    </source>
</reference>
<reference evidence="3" key="2">
    <citation type="journal article" date="2013" name="Nat. Genet.">
        <title>The genome of the platyfish, Xiphophorus maculatus, provides insights into evolutionary adaptation and several complex traits.</title>
        <authorList>
            <person name="Schartl M."/>
            <person name="Walter R.B."/>
            <person name="Shen Y."/>
            <person name="Garcia T."/>
            <person name="Catchen J."/>
            <person name="Amores A."/>
            <person name="Braasch I."/>
            <person name="Chalopin D."/>
            <person name="Volff J.N."/>
            <person name="Lesch K.P."/>
            <person name="Bisazza A."/>
            <person name="Minx P."/>
            <person name="Hillier L."/>
            <person name="Wilson R.K."/>
            <person name="Fuerstenberg S."/>
            <person name="Boore J."/>
            <person name="Searle S."/>
            <person name="Postlethwait J.H."/>
            <person name="Warren W.C."/>
        </authorList>
    </citation>
    <scope>NUCLEOTIDE SEQUENCE [LARGE SCALE GENOMIC DNA]</scope>
    <source>
        <strain evidence="3">JP 163 A</strain>
    </source>
</reference>
<dbReference type="PANTHER" id="PTHR23022:SF134">
    <property type="entry name" value="TRANSPOSABLE ELEMENT TC1 TRANSPOSASE"/>
    <property type="match status" value="1"/>
</dbReference>
<name>A0A3B5PSN6_XIPMA</name>
<dbReference type="Pfam" id="PF01498">
    <property type="entry name" value="HTH_Tnp_Tc3_2"/>
    <property type="match status" value="1"/>
</dbReference>
<organism evidence="2 3">
    <name type="scientific">Xiphophorus maculatus</name>
    <name type="common">Southern platyfish</name>
    <name type="synonym">Platypoecilus maculatus</name>
    <dbReference type="NCBI Taxonomy" id="8083"/>
    <lineage>
        <taxon>Eukaryota</taxon>
        <taxon>Metazoa</taxon>
        <taxon>Chordata</taxon>
        <taxon>Craniata</taxon>
        <taxon>Vertebrata</taxon>
        <taxon>Euteleostomi</taxon>
        <taxon>Actinopterygii</taxon>
        <taxon>Neopterygii</taxon>
        <taxon>Teleostei</taxon>
        <taxon>Neoteleostei</taxon>
        <taxon>Acanthomorphata</taxon>
        <taxon>Ovalentaria</taxon>
        <taxon>Atherinomorphae</taxon>
        <taxon>Cyprinodontiformes</taxon>
        <taxon>Poeciliidae</taxon>
        <taxon>Poeciliinae</taxon>
        <taxon>Xiphophorus</taxon>
    </lineage>
</organism>
<dbReference type="Gene3D" id="3.30.420.10">
    <property type="entry name" value="Ribonuclease H-like superfamily/Ribonuclease H"/>
    <property type="match status" value="1"/>
</dbReference>
<dbReference type="InterPro" id="IPR036397">
    <property type="entry name" value="RNaseH_sf"/>
</dbReference>
<dbReference type="InterPro" id="IPR052338">
    <property type="entry name" value="Transposase_5"/>
</dbReference>
<dbReference type="STRING" id="8083.ENSXMAP00000021024"/>
<dbReference type="PANTHER" id="PTHR23022">
    <property type="entry name" value="TRANSPOSABLE ELEMENT-RELATED"/>
    <property type="match status" value="1"/>
</dbReference>
<dbReference type="GO" id="GO:0003677">
    <property type="term" value="F:DNA binding"/>
    <property type="evidence" value="ECO:0007669"/>
    <property type="project" value="InterPro"/>
</dbReference>
<dbReference type="GO" id="GO:0015074">
    <property type="term" value="P:DNA integration"/>
    <property type="evidence" value="ECO:0007669"/>
    <property type="project" value="InterPro"/>
</dbReference>
<evidence type="ECO:0000259" key="1">
    <source>
        <dbReference type="Pfam" id="PF01498"/>
    </source>
</evidence>
<protein>
    <recommendedName>
        <fullName evidence="1">Transposase Tc1-like domain-containing protein</fullName>
    </recommendedName>
</protein>
<proteinExistence type="predicted"/>
<dbReference type="GO" id="GO:0006313">
    <property type="term" value="P:DNA transposition"/>
    <property type="evidence" value="ECO:0007669"/>
    <property type="project" value="InterPro"/>
</dbReference>
<evidence type="ECO:0000313" key="2">
    <source>
        <dbReference type="Ensembl" id="ENSXMAP00000021024.1"/>
    </source>
</evidence>
<dbReference type="InterPro" id="IPR002492">
    <property type="entry name" value="Transposase_Tc1-like"/>
</dbReference>
<keyword evidence="3" id="KW-1185">Reference proteome</keyword>
<accession>A0A3B5PSN6</accession>
<dbReference type="GeneTree" id="ENSGT01150000286933"/>
<evidence type="ECO:0000313" key="3">
    <source>
        <dbReference type="Proteomes" id="UP000002852"/>
    </source>
</evidence>
<dbReference type="InParanoid" id="A0A3B5PSN6"/>
<dbReference type="InterPro" id="IPR009057">
    <property type="entry name" value="Homeodomain-like_sf"/>
</dbReference>
<feature type="domain" description="Transposase Tc1-like" evidence="1">
    <location>
        <begin position="63"/>
        <end position="131"/>
    </location>
</feature>